<keyword evidence="2" id="KW-1185">Reference proteome</keyword>
<reference evidence="3" key="1">
    <citation type="submission" date="2022-11" db="UniProtKB">
        <authorList>
            <consortium name="WormBaseParasite"/>
        </authorList>
    </citation>
    <scope>IDENTIFICATION</scope>
</reference>
<keyword evidence="1" id="KW-1133">Transmembrane helix</keyword>
<feature type="transmembrane region" description="Helical" evidence="1">
    <location>
        <begin position="12"/>
        <end position="34"/>
    </location>
</feature>
<evidence type="ECO:0000256" key="1">
    <source>
        <dbReference type="SAM" id="Phobius"/>
    </source>
</evidence>
<keyword evidence="1" id="KW-0472">Membrane</keyword>
<name>A0A914E527_9BILA</name>
<proteinExistence type="predicted"/>
<accession>A0A914E527</accession>
<evidence type="ECO:0000313" key="3">
    <source>
        <dbReference type="WBParaSite" id="ACRNAN_scaffold5737.g24910.t1"/>
    </source>
</evidence>
<feature type="transmembrane region" description="Helical" evidence="1">
    <location>
        <begin position="66"/>
        <end position="94"/>
    </location>
</feature>
<sequence length="169" mass="19087">MSTEHCCCGYIHTGALIIGCLDIIFGTIGLLALVTRNGHYITGSASNIIIGGCIIYADKYHKPEGYLFYLIIGAFGIVFCTVVIICFVIMAIAVPDTLSNYTQDYGYGTQHKEIDSKTAIRVMFFFVAAVMAFLDWIAIWFWMVVYRAYQHMKGVEEYEYLNLRPNFVV</sequence>
<dbReference type="WBParaSite" id="ACRNAN_scaffold5737.g24910.t1">
    <property type="protein sequence ID" value="ACRNAN_scaffold5737.g24910.t1"/>
    <property type="gene ID" value="ACRNAN_scaffold5737.g24910"/>
</dbReference>
<feature type="transmembrane region" description="Helical" evidence="1">
    <location>
        <begin position="122"/>
        <end position="145"/>
    </location>
</feature>
<organism evidence="2 3">
    <name type="scientific">Acrobeloides nanus</name>
    <dbReference type="NCBI Taxonomy" id="290746"/>
    <lineage>
        <taxon>Eukaryota</taxon>
        <taxon>Metazoa</taxon>
        <taxon>Ecdysozoa</taxon>
        <taxon>Nematoda</taxon>
        <taxon>Chromadorea</taxon>
        <taxon>Rhabditida</taxon>
        <taxon>Tylenchina</taxon>
        <taxon>Cephalobomorpha</taxon>
        <taxon>Cephaloboidea</taxon>
        <taxon>Cephalobidae</taxon>
        <taxon>Acrobeloides</taxon>
    </lineage>
</organism>
<evidence type="ECO:0000313" key="2">
    <source>
        <dbReference type="Proteomes" id="UP000887540"/>
    </source>
</evidence>
<keyword evidence="1" id="KW-0812">Transmembrane</keyword>
<feature type="transmembrane region" description="Helical" evidence="1">
    <location>
        <begin position="40"/>
        <end position="57"/>
    </location>
</feature>
<dbReference type="Proteomes" id="UP000887540">
    <property type="component" value="Unplaced"/>
</dbReference>
<protein>
    <submittedName>
        <fullName evidence="3">Uncharacterized protein</fullName>
    </submittedName>
</protein>
<dbReference type="AlphaFoldDB" id="A0A914E527"/>